<evidence type="ECO:0000313" key="5">
    <source>
        <dbReference type="Proteomes" id="UP001642409"/>
    </source>
</evidence>
<dbReference type="InterPro" id="IPR029052">
    <property type="entry name" value="Metallo-depent_PP-like"/>
</dbReference>
<dbReference type="PANTHER" id="PTHR11668:SF496">
    <property type="entry name" value="SERINE_THREONINE-PROTEIN PHOSPHATASE"/>
    <property type="match status" value="1"/>
</dbReference>
<dbReference type="EMBL" id="CATOUU010000849">
    <property type="protein sequence ID" value="CAI9954497.1"/>
    <property type="molecule type" value="Genomic_DNA"/>
</dbReference>
<comment type="caution">
    <text evidence="3">The sequence shown here is derived from an EMBL/GenBank/DDBJ whole genome shotgun (WGS) entry which is preliminary data.</text>
</comment>
<dbReference type="Pfam" id="PF00149">
    <property type="entry name" value="Metallophos"/>
    <property type="match status" value="1"/>
</dbReference>
<comment type="catalytic activity">
    <reaction evidence="1">
        <text>O-phospho-L-threonyl-[protein] + H2O = L-threonyl-[protein] + phosphate</text>
        <dbReference type="Rhea" id="RHEA:47004"/>
        <dbReference type="Rhea" id="RHEA-COMP:11060"/>
        <dbReference type="Rhea" id="RHEA-COMP:11605"/>
        <dbReference type="ChEBI" id="CHEBI:15377"/>
        <dbReference type="ChEBI" id="CHEBI:30013"/>
        <dbReference type="ChEBI" id="CHEBI:43474"/>
        <dbReference type="ChEBI" id="CHEBI:61977"/>
        <dbReference type="EC" id="3.1.3.16"/>
    </reaction>
</comment>
<dbReference type="PANTHER" id="PTHR11668">
    <property type="entry name" value="SERINE/THREONINE PROTEIN PHOSPHATASE"/>
    <property type="match status" value="1"/>
</dbReference>
<organism evidence="3">
    <name type="scientific">Hexamita inflata</name>
    <dbReference type="NCBI Taxonomy" id="28002"/>
    <lineage>
        <taxon>Eukaryota</taxon>
        <taxon>Metamonada</taxon>
        <taxon>Diplomonadida</taxon>
        <taxon>Hexamitidae</taxon>
        <taxon>Hexamitinae</taxon>
        <taxon>Hexamita</taxon>
    </lineage>
</organism>
<comment type="similarity">
    <text evidence="1">Belongs to the PPP phosphatase family.</text>
</comment>
<dbReference type="PROSITE" id="PS00125">
    <property type="entry name" value="SER_THR_PHOSPHATASE"/>
    <property type="match status" value="1"/>
</dbReference>
<dbReference type="SMART" id="SM00156">
    <property type="entry name" value="PP2Ac"/>
    <property type="match status" value="1"/>
</dbReference>
<evidence type="ECO:0000259" key="2">
    <source>
        <dbReference type="PROSITE" id="PS00125"/>
    </source>
</evidence>
<dbReference type="PRINTS" id="PR00114">
    <property type="entry name" value="STPHPHTASE"/>
</dbReference>
<accession>A0AA86QJ24</accession>
<protein>
    <recommendedName>
        <fullName evidence="1">Serine/threonine-protein phosphatase</fullName>
        <ecNumber evidence="1">3.1.3.16</ecNumber>
    </recommendedName>
</protein>
<keyword evidence="1" id="KW-0378">Hydrolase</keyword>
<dbReference type="CDD" id="cd00144">
    <property type="entry name" value="MPP_PPP_family"/>
    <property type="match status" value="1"/>
</dbReference>
<dbReference type="Gene3D" id="3.60.21.10">
    <property type="match status" value="1"/>
</dbReference>
<feature type="domain" description="Serine/threonine specific protein phosphatases" evidence="2">
    <location>
        <begin position="204"/>
        <end position="209"/>
    </location>
</feature>
<proteinExistence type="inferred from homology"/>
<name>A0AA86QJ24_9EUKA</name>
<dbReference type="EMBL" id="CAXDID020000094">
    <property type="protein sequence ID" value="CAL6023676.1"/>
    <property type="molecule type" value="Genomic_DNA"/>
</dbReference>
<reference evidence="3" key="1">
    <citation type="submission" date="2023-06" db="EMBL/GenBank/DDBJ databases">
        <authorList>
            <person name="Kurt Z."/>
        </authorList>
    </citation>
    <scope>NUCLEOTIDE SEQUENCE</scope>
</reference>
<dbReference type="InterPro" id="IPR004843">
    <property type="entry name" value="Calcineurin-like_PHP"/>
</dbReference>
<dbReference type="SUPFAM" id="SSF56300">
    <property type="entry name" value="Metallo-dependent phosphatases"/>
    <property type="match status" value="1"/>
</dbReference>
<dbReference type="AlphaFoldDB" id="A0AA86QJ24"/>
<dbReference type="InterPro" id="IPR050341">
    <property type="entry name" value="PP1_catalytic_subunit"/>
</dbReference>
<evidence type="ECO:0000313" key="3">
    <source>
        <dbReference type="EMBL" id="CAI9954497.1"/>
    </source>
</evidence>
<dbReference type="Proteomes" id="UP001642409">
    <property type="component" value="Unassembled WGS sequence"/>
</dbReference>
<keyword evidence="5" id="KW-1185">Reference proteome</keyword>
<evidence type="ECO:0000256" key="1">
    <source>
        <dbReference type="RuleBase" id="RU004273"/>
    </source>
</evidence>
<sequence>MDIELNQLFIHSSTEKELTQFKNFSSFNPKIMKPFYDINIVKSVLAQATPILNNEPNLVRIEFKNQATPYQNVINSNNVNYLYKECEPLVFENNTTSQLLETGFIKEAHQQMLEQIKIIEDRMKTQLNQEYEVPKPSEEMKTIIVSDLHGSIDSLYDVFNTYGLGENVKYVFLGDYSDRGPFGIEIIVFLCKLKIMNPQQFIMLRGNHEDHNEFTFFATQKELKAKYGDELKIEDLYEFYKALPLFCSVNGVLCGHSCFFTSLAQIFSLNRKVLNVKKDPDMYEMLWPLFNEVYGRADEFFSKHENVFKLFVRGHDFKRNGIEIVGKVVTIFGIKGYGTINQSAVIEVFEKDWFVRRI</sequence>
<dbReference type="EC" id="3.1.3.16" evidence="1"/>
<dbReference type="InterPro" id="IPR006186">
    <property type="entry name" value="Ser/Thr-sp_prot-phosphatase"/>
</dbReference>
<dbReference type="GO" id="GO:0004722">
    <property type="term" value="F:protein serine/threonine phosphatase activity"/>
    <property type="evidence" value="ECO:0007669"/>
    <property type="project" value="UniProtKB-EC"/>
</dbReference>
<evidence type="ECO:0000313" key="4">
    <source>
        <dbReference type="EMBL" id="CAL6023676.1"/>
    </source>
</evidence>
<gene>
    <name evidence="4" type="ORF">HINF_LOCUS29247</name>
    <name evidence="3" type="ORF">HINF_LOCUS42142</name>
</gene>
<reference evidence="4 5" key="2">
    <citation type="submission" date="2024-07" db="EMBL/GenBank/DDBJ databases">
        <authorList>
            <person name="Akdeniz Z."/>
        </authorList>
    </citation>
    <scope>NUCLEOTIDE SEQUENCE [LARGE SCALE GENOMIC DNA]</scope>
</reference>